<dbReference type="eggNOG" id="COG1799">
    <property type="taxonomic scope" value="Bacteria"/>
</dbReference>
<evidence type="ECO:0000256" key="4">
    <source>
        <dbReference type="ARBA" id="ARBA00044936"/>
    </source>
</evidence>
<comment type="subunit">
    <text evidence="5">Homodimer. Interacts with FtsZ.</text>
</comment>
<dbReference type="AlphaFoldDB" id="L1MFD3"/>
<dbReference type="Pfam" id="PF04472">
    <property type="entry name" value="SepF"/>
    <property type="match status" value="1"/>
</dbReference>
<reference evidence="6 7" key="1">
    <citation type="submission" date="2012-05" db="EMBL/GenBank/DDBJ databases">
        <authorList>
            <person name="Weinstock G."/>
            <person name="Sodergren E."/>
            <person name="Lobos E.A."/>
            <person name="Fulton L."/>
            <person name="Fulton R."/>
            <person name="Courtney L."/>
            <person name="Fronick C."/>
            <person name="O'Laughlin M."/>
            <person name="Godfrey J."/>
            <person name="Wilson R.M."/>
            <person name="Miner T."/>
            <person name="Farmer C."/>
            <person name="Delehaunty K."/>
            <person name="Cordes M."/>
            <person name="Minx P."/>
            <person name="Tomlinson C."/>
            <person name="Chen J."/>
            <person name="Wollam A."/>
            <person name="Pepin K.H."/>
            <person name="Bhonagiri V."/>
            <person name="Zhang X."/>
            <person name="Suruliraj S."/>
            <person name="Warren W."/>
            <person name="Mitreva M."/>
            <person name="Mardis E.R."/>
            <person name="Wilson R.K."/>
        </authorList>
    </citation>
    <scope>NUCLEOTIDE SEQUENCE [LARGE SCALE GENOMIC DNA]</scope>
    <source>
        <strain evidence="6 7">F0235</strain>
    </source>
</reference>
<dbReference type="OrthoDB" id="3731101at2"/>
<sequence length="147" mass="16478">MSSVQKVKEFFGLVSYEEDDHDAYYADEAAYSAAPAPSYADRHTMPYDYQPEYQAPPRVYEAAVVRVSLRSYTEASRIGEPFRDGDVVVFDITEVQSADAKRIVDFAAGVCFGLRGKMEKVAPRVFAVIPENAHVSQMELERAANLR</sequence>
<dbReference type="Proteomes" id="UP000010445">
    <property type="component" value="Unassembled WGS sequence"/>
</dbReference>
<comment type="function">
    <text evidence="4 5">Cell division protein that is part of the divisome complex and is recruited early to the Z-ring. Probably stimulates Z-ring formation, perhaps through the cross-linking of FtsZ protofilaments. Its function overlaps with FtsA.</text>
</comment>
<dbReference type="STRING" id="1035195.HMPREF9997_01663"/>
<organism evidence="6 7">
    <name type="scientific">Corynebacterium durum F0235</name>
    <dbReference type="NCBI Taxonomy" id="1035195"/>
    <lineage>
        <taxon>Bacteria</taxon>
        <taxon>Bacillati</taxon>
        <taxon>Actinomycetota</taxon>
        <taxon>Actinomycetes</taxon>
        <taxon>Mycobacteriales</taxon>
        <taxon>Corynebacteriaceae</taxon>
        <taxon>Corynebacterium</taxon>
    </lineage>
</organism>
<gene>
    <name evidence="5" type="primary">sepF</name>
    <name evidence="6" type="ORF">HMPREF9997_01663</name>
</gene>
<evidence type="ECO:0000313" key="6">
    <source>
        <dbReference type="EMBL" id="EKX89760.1"/>
    </source>
</evidence>
<dbReference type="GO" id="GO:0005737">
    <property type="term" value="C:cytoplasm"/>
    <property type="evidence" value="ECO:0007669"/>
    <property type="project" value="UniProtKB-SubCell"/>
</dbReference>
<evidence type="ECO:0000256" key="2">
    <source>
        <dbReference type="ARBA" id="ARBA00023210"/>
    </source>
</evidence>
<dbReference type="InterPro" id="IPR038594">
    <property type="entry name" value="SepF-like_sf"/>
</dbReference>
<dbReference type="HAMAP" id="MF_01197">
    <property type="entry name" value="SepF"/>
    <property type="match status" value="1"/>
</dbReference>
<keyword evidence="3 5" id="KW-0131">Cell cycle</keyword>
<evidence type="ECO:0000256" key="5">
    <source>
        <dbReference type="HAMAP-Rule" id="MF_01197"/>
    </source>
</evidence>
<keyword evidence="1 5" id="KW-0132">Cell division</keyword>
<keyword evidence="2 5" id="KW-0717">Septation</keyword>
<dbReference type="PANTHER" id="PTHR35798:SF1">
    <property type="entry name" value="CELL DIVISION PROTEIN SEPF"/>
    <property type="match status" value="1"/>
</dbReference>
<accession>L1MFD3</accession>
<dbReference type="Gene3D" id="3.30.110.150">
    <property type="entry name" value="SepF-like protein"/>
    <property type="match status" value="1"/>
</dbReference>
<protein>
    <recommendedName>
        <fullName evidence="5">Cell division protein SepF</fullName>
    </recommendedName>
</protein>
<proteinExistence type="inferred from homology"/>
<keyword evidence="5" id="KW-0963">Cytoplasm</keyword>
<dbReference type="InterPro" id="IPR023052">
    <property type="entry name" value="Cell_div_SepF"/>
</dbReference>
<dbReference type="EMBL" id="AMEM01000022">
    <property type="protein sequence ID" value="EKX89760.1"/>
    <property type="molecule type" value="Genomic_DNA"/>
</dbReference>
<dbReference type="RefSeq" id="WP_006063892.1">
    <property type="nucleotide sequence ID" value="NZ_KB290831.1"/>
</dbReference>
<comment type="similarity">
    <text evidence="5">Belongs to the SepF family.</text>
</comment>
<dbReference type="PANTHER" id="PTHR35798">
    <property type="entry name" value="CELL DIVISION PROTEIN SEPF"/>
    <property type="match status" value="1"/>
</dbReference>
<evidence type="ECO:0000256" key="3">
    <source>
        <dbReference type="ARBA" id="ARBA00023306"/>
    </source>
</evidence>
<keyword evidence="7" id="KW-1185">Reference proteome</keyword>
<dbReference type="HOGENOM" id="CLU_078499_0_1_11"/>
<name>L1MFD3_9CORY</name>
<dbReference type="GeneID" id="84897420"/>
<dbReference type="InterPro" id="IPR007561">
    <property type="entry name" value="Cell_div_SepF/SepF-rel"/>
</dbReference>
<comment type="subcellular location">
    <subcellularLocation>
        <location evidence="5">Cytoplasm</location>
    </subcellularLocation>
    <text evidence="5">Localizes to the division site, in a FtsZ-dependent manner.</text>
</comment>
<evidence type="ECO:0000313" key="7">
    <source>
        <dbReference type="Proteomes" id="UP000010445"/>
    </source>
</evidence>
<evidence type="ECO:0000256" key="1">
    <source>
        <dbReference type="ARBA" id="ARBA00022618"/>
    </source>
</evidence>
<comment type="caution">
    <text evidence="6">The sequence shown here is derived from an EMBL/GenBank/DDBJ whole genome shotgun (WGS) entry which is preliminary data.</text>
</comment>
<dbReference type="PATRIC" id="fig|1035195.3.peg.1502"/>
<dbReference type="GO" id="GO:0043093">
    <property type="term" value="P:FtsZ-dependent cytokinesis"/>
    <property type="evidence" value="ECO:0007669"/>
    <property type="project" value="UniProtKB-UniRule"/>
</dbReference>
<dbReference type="GO" id="GO:0000917">
    <property type="term" value="P:division septum assembly"/>
    <property type="evidence" value="ECO:0007669"/>
    <property type="project" value="UniProtKB-KW"/>
</dbReference>